<dbReference type="InterPro" id="IPR017035">
    <property type="entry name" value="UCP035009_HsdR_All3000-type"/>
</dbReference>
<feature type="domain" description="Type I restriction enzyme R protein N-terminal" evidence="2">
    <location>
        <begin position="45"/>
        <end position="122"/>
    </location>
</feature>
<accession>A0A235EYH2</accession>
<dbReference type="AlphaFoldDB" id="A0A235EYH2"/>
<gene>
    <name evidence="3" type="ORF">CGK74_09545</name>
</gene>
<evidence type="ECO:0000313" key="4">
    <source>
        <dbReference type="Proteomes" id="UP000215181"/>
    </source>
</evidence>
<keyword evidence="4" id="KW-1185">Reference proteome</keyword>
<dbReference type="GO" id="GO:0004519">
    <property type="term" value="F:endonuclease activity"/>
    <property type="evidence" value="ECO:0007669"/>
    <property type="project" value="UniProtKB-KW"/>
</dbReference>
<reference evidence="3 4" key="1">
    <citation type="submission" date="2017-07" db="EMBL/GenBank/DDBJ databases">
        <title>Thauera sp. KNDSS-Mac4 genome sequence and assembly.</title>
        <authorList>
            <person name="Mayilraj S."/>
        </authorList>
    </citation>
    <scope>NUCLEOTIDE SEQUENCE [LARGE SCALE GENOMIC DNA]</scope>
    <source>
        <strain evidence="3 4">KNDSS-Mac4</strain>
    </source>
</reference>
<organism evidence="3 4">
    <name type="scientific">Thauera propionica</name>
    <dbReference type="NCBI Taxonomy" id="2019431"/>
    <lineage>
        <taxon>Bacteria</taxon>
        <taxon>Pseudomonadati</taxon>
        <taxon>Pseudomonadota</taxon>
        <taxon>Betaproteobacteria</taxon>
        <taxon>Rhodocyclales</taxon>
        <taxon>Zoogloeaceae</taxon>
        <taxon>Thauera</taxon>
    </lineage>
</organism>
<dbReference type="RefSeq" id="WP_094268256.1">
    <property type="nucleotide sequence ID" value="NZ_NOIH01000009.1"/>
</dbReference>
<protein>
    <submittedName>
        <fullName evidence="3">Restriction endonuclease</fullName>
    </submittedName>
</protein>
<dbReference type="OrthoDB" id="9148007at2"/>
<feature type="region of interest" description="Disordered" evidence="1">
    <location>
        <begin position="240"/>
        <end position="263"/>
    </location>
</feature>
<proteinExistence type="predicted"/>
<dbReference type="PIRSF" id="PIRSF035009">
    <property type="entry name" value="UCP035009_HSDR_N"/>
    <property type="match status" value="1"/>
</dbReference>
<keyword evidence="3" id="KW-0255">Endonuclease</keyword>
<evidence type="ECO:0000256" key="1">
    <source>
        <dbReference type="SAM" id="MobiDB-lite"/>
    </source>
</evidence>
<comment type="caution">
    <text evidence="3">The sequence shown here is derived from an EMBL/GenBank/DDBJ whole genome shotgun (WGS) entry which is preliminary data.</text>
</comment>
<dbReference type="Pfam" id="PF13588">
    <property type="entry name" value="HSDR_N_2"/>
    <property type="match status" value="1"/>
</dbReference>
<evidence type="ECO:0000259" key="2">
    <source>
        <dbReference type="Pfam" id="PF13588"/>
    </source>
</evidence>
<keyword evidence="3" id="KW-0540">Nuclease</keyword>
<keyword evidence="3" id="KW-0378">Hydrolase</keyword>
<name>A0A235EYH2_9RHOO</name>
<dbReference type="Proteomes" id="UP000215181">
    <property type="component" value="Unassembled WGS sequence"/>
</dbReference>
<evidence type="ECO:0000313" key="3">
    <source>
        <dbReference type="EMBL" id="OYD54098.1"/>
    </source>
</evidence>
<dbReference type="EMBL" id="NOIH01000009">
    <property type="protein sequence ID" value="OYD54098.1"/>
    <property type="molecule type" value="Genomic_DNA"/>
</dbReference>
<sequence>MELVEKLNNLASKIRQQGAAIQTEEATKNAFIMPFIATVLGYDVFDPTEVMPEFVCDVGTKKGEKIDYAILKSSEVQILFECKKLGEPLNVNHAGQLFRYFHVTSARIAILTNGQVYKFFTDLDQPNKMDEKPFLELDLLDIDEHVVPELAKLTKVAFDVESIISAAGELKFIGQIKRLIASEFSTPSDDFVRFIATHVYEGTITQKVREQFAELTKKATAQYLSDQVNERLKSAISGTKPVTVPATDSPAEAGNEATKDEPEDKVTTTIEEMEGFHIVKAIVRSAVDVKRIVMRDTQSYCGVILDDNNRKPICRLHFNRGQKYLGTFDQEKNETRNPIESVDDIYNFADQLRTTVGYYL</sequence>
<dbReference type="InterPro" id="IPR029464">
    <property type="entry name" value="HSDR_N"/>
</dbReference>